<reference evidence="2" key="1">
    <citation type="submission" date="2009-01" db="EMBL/GenBank/DDBJ databases">
        <title>Complete sequence of chromosome Cyanothece sp. PCC 7425.</title>
        <authorList>
            <consortium name="US DOE Joint Genome Institute"/>
            <person name="Lucas S."/>
            <person name="Copeland A."/>
            <person name="Lapidus A."/>
            <person name="Glavina del Rio T."/>
            <person name="Dalin E."/>
            <person name="Tice H."/>
            <person name="Bruce D."/>
            <person name="Goodwin L."/>
            <person name="Pitluck S."/>
            <person name="Sims D."/>
            <person name="Meineke L."/>
            <person name="Brettin T."/>
            <person name="Detter J.C."/>
            <person name="Han C."/>
            <person name="Larimer F."/>
            <person name="Land M."/>
            <person name="Hauser L."/>
            <person name="Kyrpides N."/>
            <person name="Ovchinnikova G."/>
            <person name="Liberton M."/>
            <person name="Stoeckel J."/>
            <person name="Banerjee A."/>
            <person name="Singh A."/>
            <person name="Page L."/>
            <person name="Sato H."/>
            <person name="Zhao L."/>
            <person name="Sherman L."/>
            <person name="Pakrasi H."/>
            <person name="Richardson P."/>
        </authorList>
    </citation>
    <scope>NUCLEOTIDE SEQUENCE</scope>
    <source>
        <strain evidence="2">PCC 7425</strain>
    </source>
</reference>
<evidence type="ECO:0000256" key="1">
    <source>
        <dbReference type="SAM" id="Coils"/>
    </source>
</evidence>
<protein>
    <submittedName>
        <fullName evidence="2">Uncharacterized protein</fullName>
    </submittedName>
</protein>
<dbReference type="HOGENOM" id="CLU_465186_0_0_3"/>
<dbReference type="NCBIfam" id="NF038350">
    <property type="entry name" value="taxis_HmpF"/>
    <property type="match status" value="1"/>
</dbReference>
<keyword evidence="1" id="KW-0175">Coiled coil</keyword>
<gene>
    <name evidence="2" type="ordered locus">Cyan7425_3734</name>
</gene>
<name>B8HTH2_CYAP4</name>
<dbReference type="EMBL" id="CP001344">
    <property type="protein sequence ID" value="ACL46053.1"/>
    <property type="molecule type" value="Genomic_DNA"/>
</dbReference>
<feature type="coiled-coil region" evidence="1">
    <location>
        <begin position="108"/>
        <end position="162"/>
    </location>
</feature>
<dbReference type="KEGG" id="cyn:Cyan7425_3734"/>
<proteinExistence type="predicted"/>
<feature type="coiled-coil region" evidence="1">
    <location>
        <begin position="332"/>
        <end position="392"/>
    </location>
</feature>
<dbReference type="AlphaFoldDB" id="B8HTH2"/>
<accession>B8HTH2</accession>
<dbReference type="eggNOG" id="COG1196">
    <property type="taxonomic scope" value="Bacteria"/>
</dbReference>
<organism evidence="2">
    <name type="scientific">Cyanothece sp. (strain PCC 7425 / ATCC 29141)</name>
    <dbReference type="NCBI Taxonomy" id="395961"/>
    <lineage>
        <taxon>Bacteria</taxon>
        <taxon>Bacillati</taxon>
        <taxon>Cyanobacteriota</taxon>
        <taxon>Cyanophyceae</taxon>
        <taxon>Gomontiellales</taxon>
        <taxon>Cyanothecaceae</taxon>
        <taxon>Cyanothece</taxon>
    </lineage>
</organism>
<dbReference type="STRING" id="395961.Cyan7425_3734"/>
<evidence type="ECO:0000313" key="2">
    <source>
        <dbReference type="EMBL" id="ACL46053.1"/>
    </source>
</evidence>
<dbReference type="InterPro" id="IPR047813">
    <property type="entry name" value="HmpF"/>
</dbReference>
<feature type="coiled-coil region" evidence="1">
    <location>
        <begin position="421"/>
        <end position="448"/>
    </location>
</feature>
<sequence>MLYLAEVHKRTGFMGGNKAELKLLARQQSEQSWNAIPGEDMIPADSASEYSQGNLVLVELSANRQIQNIQEAGKQLVAILQNFSRMKEKFRTQEEEIEGWKQSLIYQSQELTRRELEMEARLEELQQMQSEVEQLEHLRQQVEQERQELVGLRDQLDRLQAEGGTLNTEQKHQIESLLNNLSHSLATAGSREELYSCLEQIHQLQQVLDYHWRQLEQQRNEVQQQQGDCDRQGGDLQAAWQQWENAQTQLEQQHIQMEVQRQSWQLLSDTAQQLRQQLQCLDMLDQQLATTIASGRPTAEVNMQTLMEMSLDDLRVTVASLQGDLQKMASFVQDQEEELNLQRQTVEELQAKIRQASEYERMSLEADLESENQSYQLLNDTLEGQRQRLRERQCVCEIHQDVLNYRLNPQGANPLQSEVLLRQLQHQRQQLAAQLQHLEGQVAEWQSGVQGREASLAQEKATQEQRHHELKQWDAHLQQQRLGIAQVWGRVNTYQEVLQPIQDHLNSLRQHLTGATDNHQPHPSEQTIASLKILLLSSS</sequence>